<evidence type="ECO:0000313" key="1">
    <source>
        <dbReference type="EMBL" id="KAI0055960.1"/>
    </source>
</evidence>
<organism evidence="1 2">
    <name type="scientific">Artomyces pyxidatus</name>
    <dbReference type="NCBI Taxonomy" id="48021"/>
    <lineage>
        <taxon>Eukaryota</taxon>
        <taxon>Fungi</taxon>
        <taxon>Dikarya</taxon>
        <taxon>Basidiomycota</taxon>
        <taxon>Agaricomycotina</taxon>
        <taxon>Agaricomycetes</taxon>
        <taxon>Russulales</taxon>
        <taxon>Auriscalpiaceae</taxon>
        <taxon>Artomyces</taxon>
    </lineage>
</organism>
<comment type="caution">
    <text evidence="1">The sequence shown here is derived from an EMBL/GenBank/DDBJ whole genome shotgun (WGS) entry which is preliminary data.</text>
</comment>
<protein>
    <submittedName>
        <fullName evidence="1">Uncharacterized protein</fullName>
    </submittedName>
</protein>
<name>A0ACB8SIR5_9AGAM</name>
<keyword evidence="2" id="KW-1185">Reference proteome</keyword>
<reference evidence="1" key="1">
    <citation type="submission" date="2021-03" db="EMBL/GenBank/DDBJ databases">
        <authorList>
            <consortium name="DOE Joint Genome Institute"/>
            <person name="Ahrendt S."/>
            <person name="Looney B.P."/>
            <person name="Miyauchi S."/>
            <person name="Morin E."/>
            <person name="Drula E."/>
            <person name="Courty P.E."/>
            <person name="Chicoki N."/>
            <person name="Fauchery L."/>
            <person name="Kohler A."/>
            <person name="Kuo A."/>
            <person name="Labutti K."/>
            <person name="Pangilinan J."/>
            <person name="Lipzen A."/>
            <person name="Riley R."/>
            <person name="Andreopoulos W."/>
            <person name="He G."/>
            <person name="Johnson J."/>
            <person name="Barry K.W."/>
            <person name="Grigoriev I.V."/>
            <person name="Nagy L."/>
            <person name="Hibbett D."/>
            <person name="Henrissat B."/>
            <person name="Matheny P.B."/>
            <person name="Labbe J."/>
            <person name="Martin F."/>
        </authorList>
    </citation>
    <scope>NUCLEOTIDE SEQUENCE</scope>
    <source>
        <strain evidence="1">HHB10654</strain>
    </source>
</reference>
<sequence length="197" mass="22600">MSAPFSSTSKKVFIVYGVVIFTNLLVLGLSARVNHFQDYFFVADLFPLALSIITVVLSVLMLLLDVGFNNSFTARPPFYIGLLFVLSVFWLAFNAFSTSRWRHIPLNCSSIPADYPDVKSWCTDLQVLKSFVWINWLIIFLSALFTVRFAMMQHSNGQKHIWRVPLSRFAKRMGHQRNNTVSAGMTEADRNFLQFSR</sequence>
<dbReference type="Proteomes" id="UP000814140">
    <property type="component" value="Unassembled WGS sequence"/>
</dbReference>
<proteinExistence type="predicted"/>
<reference evidence="1" key="2">
    <citation type="journal article" date="2022" name="New Phytol.">
        <title>Evolutionary transition to the ectomycorrhizal habit in the genomes of a hyperdiverse lineage of mushroom-forming fungi.</title>
        <authorList>
            <person name="Looney B."/>
            <person name="Miyauchi S."/>
            <person name="Morin E."/>
            <person name="Drula E."/>
            <person name="Courty P.E."/>
            <person name="Kohler A."/>
            <person name="Kuo A."/>
            <person name="LaButti K."/>
            <person name="Pangilinan J."/>
            <person name="Lipzen A."/>
            <person name="Riley R."/>
            <person name="Andreopoulos W."/>
            <person name="He G."/>
            <person name="Johnson J."/>
            <person name="Nolan M."/>
            <person name="Tritt A."/>
            <person name="Barry K.W."/>
            <person name="Grigoriev I.V."/>
            <person name="Nagy L.G."/>
            <person name="Hibbett D."/>
            <person name="Henrissat B."/>
            <person name="Matheny P.B."/>
            <person name="Labbe J."/>
            <person name="Martin F.M."/>
        </authorList>
    </citation>
    <scope>NUCLEOTIDE SEQUENCE</scope>
    <source>
        <strain evidence="1">HHB10654</strain>
    </source>
</reference>
<dbReference type="EMBL" id="MU277274">
    <property type="protein sequence ID" value="KAI0055960.1"/>
    <property type="molecule type" value="Genomic_DNA"/>
</dbReference>
<accession>A0ACB8SIR5</accession>
<gene>
    <name evidence="1" type="ORF">BV25DRAFT_1832723</name>
</gene>
<evidence type="ECO:0000313" key="2">
    <source>
        <dbReference type="Proteomes" id="UP000814140"/>
    </source>
</evidence>